<accession>A0A5B1BIV7</accession>
<gene>
    <name evidence="2" type="ORF">F0Q45_22555</name>
</gene>
<protein>
    <submittedName>
        <fullName evidence="2">Cupin domain-containing protein</fullName>
    </submittedName>
</protein>
<dbReference type="Proteomes" id="UP000324701">
    <property type="component" value="Unassembled WGS sequence"/>
</dbReference>
<sequence>MRISRNADRPGGAGPEKYFTGEVVMKPLFGPAGSSNMFGGQMTFTACARTLWHSHPAGQTLIVISGSGWVQEWGAAKQEVNPGDVIWTPPGIKHWHGATTSGEMTHIAIQEAVDGSFINCMEKVSDEQYLG</sequence>
<comment type="caution">
    <text evidence="2">The sequence shown here is derived from an EMBL/GenBank/DDBJ whole genome shotgun (WGS) entry which is preliminary data.</text>
</comment>
<dbReference type="InterPro" id="IPR013096">
    <property type="entry name" value="Cupin_2"/>
</dbReference>
<evidence type="ECO:0000259" key="1">
    <source>
        <dbReference type="Pfam" id="PF07883"/>
    </source>
</evidence>
<dbReference type="AlphaFoldDB" id="A0A5B1BIV7"/>
<dbReference type="EMBL" id="VTZN01000201">
    <property type="protein sequence ID" value="KAA1247393.1"/>
    <property type="molecule type" value="Genomic_DNA"/>
</dbReference>
<proteinExistence type="predicted"/>
<dbReference type="InterPro" id="IPR047263">
    <property type="entry name" value="HNL-like_cupin"/>
</dbReference>
<keyword evidence="3" id="KW-1185">Reference proteome</keyword>
<reference evidence="2 3" key="1">
    <citation type="submission" date="2019-09" db="EMBL/GenBank/DDBJ databases">
        <title>Report of infection by Mycobacterium simiae a patient suffering from pulmonary tuberculosis.</title>
        <authorList>
            <person name="Mohanty P.S."/>
            <person name="Bansal A.K."/>
            <person name="Singh H."/>
            <person name="Sharma S."/>
            <person name="Patil S.A."/>
            <person name="Upadhaya P."/>
            <person name="Singh P.K."/>
            <person name="Kumar D."/>
            <person name="Kumar S."/>
            <person name="Singh R.K."/>
            <person name="Chaudhary B."/>
        </authorList>
    </citation>
    <scope>NUCLEOTIDE SEQUENCE [LARGE SCALE GENOMIC DNA]</scope>
    <source>
        <strain evidence="2 3">JAL-560-SIM</strain>
    </source>
</reference>
<dbReference type="PANTHER" id="PTHR43698:SF1">
    <property type="entry name" value="BLL4564 PROTEIN"/>
    <property type="match status" value="1"/>
</dbReference>
<feature type="domain" description="Cupin type-2" evidence="1">
    <location>
        <begin position="48"/>
        <end position="105"/>
    </location>
</feature>
<dbReference type="InterPro" id="IPR014710">
    <property type="entry name" value="RmlC-like_jellyroll"/>
</dbReference>
<dbReference type="InterPro" id="IPR011051">
    <property type="entry name" value="RmlC_Cupin_sf"/>
</dbReference>
<dbReference type="Gene3D" id="2.60.120.10">
    <property type="entry name" value="Jelly Rolls"/>
    <property type="match status" value="1"/>
</dbReference>
<dbReference type="Pfam" id="PF07883">
    <property type="entry name" value="Cupin_2"/>
    <property type="match status" value="1"/>
</dbReference>
<name>A0A5B1BIV7_MYCSI</name>
<dbReference type="PANTHER" id="PTHR43698">
    <property type="entry name" value="RIBD C-TERMINAL DOMAIN CONTAINING PROTEIN"/>
    <property type="match status" value="1"/>
</dbReference>
<organism evidence="2 3">
    <name type="scientific">Mycobacterium simiae</name>
    <name type="common">Mycobacterium habana</name>
    <dbReference type="NCBI Taxonomy" id="1784"/>
    <lineage>
        <taxon>Bacteria</taxon>
        <taxon>Bacillati</taxon>
        <taxon>Actinomycetota</taxon>
        <taxon>Actinomycetes</taxon>
        <taxon>Mycobacteriales</taxon>
        <taxon>Mycobacteriaceae</taxon>
        <taxon>Mycobacterium</taxon>
        <taxon>Mycobacterium simiae complex</taxon>
    </lineage>
</organism>
<dbReference type="SUPFAM" id="SSF51182">
    <property type="entry name" value="RmlC-like cupins"/>
    <property type="match status" value="1"/>
</dbReference>
<evidence type="ECO:0000313" key="3">
    <source>
        <dbReference type="Proteomes" id="UP000324701"/>
    </source>
</evidence>
<dbReference type="OrthoDB" id="9802489at2"/>
<evidence type="ECO:0000313" key="2">
    <source>
        <dbReference type="EMBL" id="KAA1247393.1"/>
    </source>
</evidence>
<dbReference type="CDD" id="cd02233">
    <property type="entry name" value="cupin_HNL-like"/>
    <property type="match status" value="1"/>
</dbReference>